<name>A0A0A9HR52_ARUDO</name>
<dbReference type="EMBL" id="GBRH01159577">
    <property type="protein sequence ID" value="JAE38319.1"/>
    <property type="molecule type" value="Transcribed_RNA"/>
</dbReference>
<feature type="region of interest" description="Disordered" evidence="1">
    <location>
        <begin position="1"/>
        <end position="21"/>
    </location>
</feature>
<feature type="compositionally biased region" description="Polar residues" evidence="1">
    <location>
        <begin position="1"/>
        <end position="10"/>
    </location>
</feature>
<accession>A0A0A9HR52</accession>
<organism evidence="2">
    <name type="scientific">Arundo donax</name>
    <name type="common">Giant reed</name>
    <name type="synonym">Donax arundinaceus</name>
    <dbReference type="NCBI Taxonomy" id="35708"/>
    <lineage>
        <taxon>Eukaryota</taxon>
        <taxon>Viridiplantae</taxon>
        <taxon>Streptophyta</taxon>
        <taxon>Embryophyta</taxon>
        <taxon>Tracheophyta</taxon>
        <taxon>Spermatophyta</taxon>
        <taxon>Magnoliopsida</taxon>
        <taxon>Liliopsida</taxon>
        <taxon>Poales</taxon>
        <taxon>Poaceae</taxon>
        <taxon>PACMAD clade</taxon>
        <taxon>Arundinoideae</taxon>
        <taxon>Arundineae</taxon>
        <taxon>Arundo</taxon>
    </lineage>
</organism>
<evidence type="ECO:0000256" key="1">
    <source>
        <dbReference type="SAM" id="MobiDB-lite"/>
    </source>
</evidence>
<protein>
    <submittedName>
        <fullName evidence="2">Uncharacterized protein</fullName>
    </submittedName>
</protein>
<reference evidence="2" key="2">
    <citation type="journal article" date="2015" name="Data Brief">
        <title>Shoot transcriptome of the giant reed, Arundo donax.</title>
        <authorList>
            <person name="Barrero R.A."/>
            <person name="Guerrero F.D."/>
            <person name="Moolhuijzen P."/>
            <person name="Goolsby J.A."/>
            <person name="Tidwell J."/>
            <person name="Bellgard S.E."/>
            <person name="Bellgard M.I."/>
        </authorList>
    </citation>
    <scope>NUCLEOTIDE SEQUENCE</scope>
    <source>
        <tissue evidence="2">Shoot tissue taken approximately 20 cm above the soil surface</tissue>
    </source>
</reference>
<dbReference type="AlphaFoldDB" id="A0A0A9HR52"/>
<evidence type="ECO:0000313" key="2">
    <source>
        <dbReference type="EMBL" id="JAE38319.1"/>
    </source>
</evidence>
<proteinExistence type="predicted"/>
<reference evidence="2" key="1">
    <citation type="submission" date="2014-09" db="EMBL/GenBank/DDBJ databases">
        <authorList>
            <person name="Magalhaes I.L.F."/>
            <person name="Oliveira U."/>
            <person name="Santos F.R."/>
            <person name="Vidigal T.H.D.A."/>
            <person name="Brescovit A.D."/>
            <person name="Santos A.J."/>
        </authorList>
    </citation>
    <scope>NUCLEOTIDE SEQUENCE</scope>
    <source>
        <tissue evidence="2">Shoot tissue taken approximately 20 cm above the soil surface</tissue>
    </source>
</reference>
<sequence>MHPKNNSDQTGLEIPQITRQV</sequence>